<keyword evidence="3" id="KW-1185">Reference proteome</keyword>
<evidence type="ECO:0000256" key="1">
    <source>
        <dbReference type="SAM" id="MobiDB-lite"/>
    </source>
</evidence>
<evidence type="ECO:0000313" key="2">
    <source>
        <dbReference type="EMBL" id="OXU30898.1"/>
    </source>
</evidence>
<name>A0A232FKA9_9HYME</name>
<feature type="region of interest" description="Disordered" evidence="1">
    <location>
        <begin position="44"/>
        <end position="69"/>
    </location>
</feature>
<dbReference type="Proteomes" id="UP000215335">
    <property type="component" value="Unassembled WGS sequence"/>
</dbReference>
<evidence type="ECO:0000313" key="3">
    <source>
        <dbReference type="Proteomes" id="UP000215335"/>
    </source>
</evidence>
<organism evidence="2 3">
    <name type="scientific">Trichomalopsis sarcophagae</name>
    <dbReference type="NCBI Taxonomy" id="543379"/>
    <lineage>
        <taxon>Eukaryota</taxon>
        <taxon>Metazoa</taxon>
        <taxon>Ecdysozoa</taxon>
        <taxon>Arthropoda</taxon>
        <taxon>Hexapoda</taxon>
        <taxon>Insecta</taxon>
        <taxon>Pterygota</taxon>
        <taxon>Neoptera</taxon>
        <taxon>Endopterygota</taxon>
        <taxon>Hymenoptera</taxon>
        <taxon>Apocrita</taxon>
        <taxon>Proctotrupomorpha</taxon>
        <taxon>Chalcidoidea</taxon>
        <taxon>Pteromalidae</taxon>
        <taxon>Pteromalinae</taxon>
        <taxon>Trichomalopsis</taxon>
    </lineage>
</organism>
<gene>
    <name evidence="2" type="ORF">TSAR_011502</name>
</gene>
<dbReference type="AlphaFoldDB" id="A0A232FKA9"/>
<sequence>MDLVNIGRNPNMKSPQKPSVLTVLGNINENNHELEQSSMVDVKKTRYGGNSNHNKENGKRTTERPSCSSANFTKSLLATAAYS</sequence>
<dbReference type="EMBL" id="NNAY01000109">
    <property type="protein sequence ID" value="OXU30898.1"/>
    <property type="molecule type" value="Genomic_DNA"/>
</dbReference>
<accession>A0A232FKA9</accession>
<reference evidence="2 3" key="1">
    <citation type="journal article" date="2017" name="Curr. Biol.">
        <title>The Evolution of Venom by Co-option of Single-Copy Genes.</title>
        <authorList>
            <person name="Martinson E.O."/>
            <person name="Mrinalini"/>
            <person name="Kelkar Y.D."/>
            <person name="Chang C.H."/>
            <person name="Werren J.H."/>
        </authorList>
    </citation>
    <scope>NUCLEOTIDE SEQUENCE [LARGE SCALE GENOMIC DNA]</scope>
    <source>
        <strain evidence="2 3">Alberta</strain>
        <tissue evidence="2">Whole body</tissue>
    </source>
</reference>
<protein>
    <submittedName>
        <fullName evidence="2">Uncharacterized protein</fullName>
    </submittedName>
</protein>
<comment type="caution">
    <text evidence="2">The sequence shown here is derived from an EMBL/GenBank/DDBJ whole genome shotgun (WGS) entry which is preliminary data.</text>
</comment>
<proteinExistence type="predicted"/>
<feature type="compositionally biased region" description="Basic and acidic residues" evidence="1">
    <location>
        <begin position="53"/>
        <end position="63"/>
    </location>
</feature>